<accession>A0AAD4QIV6</accession>
<evidence type="ECO:0000313" key="3">
    <source>
        <dbReference type="EMBL" id="KAI0290398.1"/>
    </source>
</evidence>
<dbReference type="SUPFAM" id="SSF52833">
    <property type="entry name" value="Thioredoxin-like"/>
    <property type="match status" value="1"/>
</dbReference>
<dbReference type="InterPro" id="IPR036249">
    <property type="entry name" value="Thioredoxin-like_sf"/>
</dbReference>
<reference evidence="3" key="1">
    <citation type="journal article" date="2022" name="New Phytol.">
        <title>Evolutionary transition to the ectomycorrhizal habit in the genomes of a hyperdiverse lineage of mushroom-forming fungi.</title>
        <authorList>
            <person name="Looney B."/>
            <person name="Miyauchi S."/>
            <person name="Morin E."/>
            <person name="Drula E."/>
            <person name="Courty P.E."/>
            <person name="Kohler A."/>
            <person name="Kuo A."/>
            <person name="LaButti K."/>
            <person name="Pangilinan J."/>
            <person name="Lipzen A."/>
            <person name="Riley R."/>
            <person name="Andreopoulos W."/>
            <person name="He G."/>
            <person name="Johnson J."/>
            <person name="Nolan M."/>
            <person name="Tritt A."/>
            <person name="Barry K.W."/>
            <person name="Grigoriev I.V."/>
            <person name="Nagy L.G."/>
            <person name="Hibbett D."/>
            <person name="Henrissat B."/>
            <person name="Matheny P.B."/>
            <person name="Labbe J."/>
            <person name="Martin F.M."/>
        </authorList>
    </citation>
    <scope>NUCLEOTIDE SEQUENCE</scope>
    <source>
        <strain evidence="3">BPL690</strain>
    </source>
</reference>
<keyword evidence="2" id="KW-0812">Transmembrane</keyword>
<comment type="caution">
    <text evidence="3">The sequence shown here is derived from an EMBL/GenBank/DDBJ whole genome shotgun (WGS) entry which is preliminary data.</text>
</comment>
<dbReference type="EMBL" id="WTXG01000227">
    <property type="protein sequence ID" value="KAI0290398.1"/>
    <property type="molecule type" value="Genomic_DNA"/>
</dbReference>
<feature type="region of interest" description="Disordered" evidence="1">
    <location>
        <begin position="1"/>
        <end position="26"/>
    </location>
</feature>
<gene>
    <name evidence="3" type="ORF">B0F90DRAFT_1786698</name>
</gene>
<keyword evidence="2" id="KW-1133">Transmembrane helix</keyword>
<organism evidence="3 4">
    <name type="scientific">Multifurca ochricompacta</name>
    <dbReference type="NCBI Taxonomy" id="376703"/>
    <lineage>
        <taxon>Eukaryota</taxon>
        <taxon>Fungi</taxon>
        <taxon>Dikarya</taxon>
        <taxon>Basidiomycota</taxon>
        <taxon>Agaricomycotina</taxon>
        <taxon>Agaricomycetes</taxon>
        <taxon>Russulales</taxon>
        <taxon>Russulaceae</taxon>
        <taxon>Multifurca</taxon>
    </lineage>
</organism>
<keyword evidence="4" id="KW-1185">Reference proteome</keyword>
<name>A0AAD4QIV6_9AGAM</name>
<dbReference type="Proteomes" id="UP001203297">
    <property type="component" value="Unassembled WGS sequence"/>
</dbReference>
<keyword evidence="2" id="KW-0472">Membrane</keyword>
<feature type="transmembrane region" description="Helical" evidence="2">
    <location>
        <begin position="54"/>
        <end position="77"/>
    </location>
</feature>
<proteinExistence type="predicted"/>
<evidence type="ECO:0000256" key="2">
    <source>
        <dbReference type="SAM" id="Phobius"/>
    </source>
</evidence>
<dbReference type="Gene3D" id="3.40.30.10">
    <property type="entry name" value="Glutaredoxin"/>
    <property type="match status" value="1"/>
</dbReference>
<dbReference type="AlphaFoldDB" id="A0AAD4QIV6"/>
<evidence type="ECO:0000256" key="1">
    <source>
        <dbReference type="SAM" id="MobiDB-lite"/>
    </source>
</evidence>
<sequence>MHRRTASQRHLPPDSGGMSRSLGPHPSFDPISTNTSILPSLLDFFHPRKSRQRATILCLLSLVIITTYVCLVSPPVLTPGYPPHPHYSIKHAYAEDAWRKLAAKLPIPPTGHVPPQHRPEISLSPDQELGAVTAFMAALPQNVYPHRRGPDALLSPFSRELKSILEAMDLNPPPTVVLIPLLFRLTNSTELPILLIGGSPVGSMDAIQELDASGQLKALAVHAGAALDASKKRKKGRR</sequence>
<protein>
    <submittedName>
        <fullName evidence="3">Uncharacterized protein</fullName>
    </submittedName>
</protein>
<evidence type="ECO:0000313" key="4">
    <source>
        <dbReference type="Proteomes" id="UP001203297"/>
    </source>
</evidence>